<dbReference type="Pfam" id="PF03893">
    <property type="entry name" value="Lipase3_N"/>
    <property type="match status" value="1"/>
</dbReference>
<dbReference type="CDD" id="cd00741">
    <property type="entry name" value="Lipase"/>
    <property type="match status" value="1"/>
</dbReference>
<protein>
    <recommendedName>
        <fullName evidence="7">Fungal lipase-like domain-containing protein</fullName>
    </recommendedName>
</protein>
<dbReference type="SUPFAM" id="SSF53474">
    <property type="entry name" value="alpha/beta-Hydrolases"/>
    <property type="match status" value="1"/>
</dbReference>
<dbReference type="InterPro" id="IPR002921">
    <property type="entry name" value="Fungal_lipase-type"/>
</dbReference>
<evidence type="ECO:0000313" key="6">
    <source>
        <dbReference type="Proteomes" id="UP000479710"/>
    </source>
</evidence>
<reference evidence="5 6" key="1">
    <citation type="submission" date="2019-11" db="EMBL/GenBank/DDBJ databases">
        <title>Whole genome sequence of Oryza granulata.</title>
        <authorList>
            <person name="Li W."/>
        </authorList>
    </citation>
    <scope>NUCLEOTIDE SEQUENCE [LARGE SCALE GENOMIC DNA]</scope>
    <source>
        <strain evidence="6">cv. Menghai</strain>
        <tissue evidence="5">Leaf</tissue>
    </source>
</reference>
<feature type="domain" description="Fungal lipase-type" evidence="3">
    <location>
        <begin position="159"/>
        <end position="226"/>
    </location>
</feature>
<dbReference type="Gene3D" id="3.40.50.1820">
    <property type="entry name" value="alpha/beta hydrolase"/>
    <property type="match status" value="1"/>
</dbReference>
<keyword evidence="2" id="KW-0732">Signal</keyword>
<evidence type="ECO:0000259" key="4">
    <source>
        <dbReference type="Pfam" id="PF03893"/>
    </source>
</evidence>
<dbReference type="Proteomes" id="UP000479710">
    <property type="component" value="Unassembled WGS sequence"/>
</dbReference>
<evidence type="ECO:0000256" key="1">
    <source>
        <dbReference type="SAM" id="MobiDB-lite"/>
    </source>
</evidence>
<gene>
    <name evidence="5" type="ORF">E2562_025825</name>
</gene>
<dbReference type="AlphaFoldDB" id="A0A6G1E1P7"/>
<dbReference type="InterPro" id="IPR005592">
    <property type="entry name" value="Mono/diacylglycerol_lipase_N"/>
</dbReference>
<name>A0A6G1E1P7_9ORYZ</name>
<evidence type="ECO:0008006" key="7">
    <source>
        <dbReference type="Google" id="ProtNLM"/>
    </source>
</evidence>
<evidence type="ECO:0000256" key="2">
    <source>
        <dbReference type="SAM" id="SignalP"/>
    </source>
</evidence>
<dbReference type="Pfam" id="PF01764">
    <property type="entry name" value="Lipase_3"/>
    <property type="match status" value="1"/>
</dbReference>
<keyword evidence="6" id="KW-1185">Reference proteome</keyword>
<dbReference type="PANTHER" id="PTHR46023:SF6">
    <property type="entry name" value="LIPASE CLASS 3 FAMILY PROTEIN"/>
    <property type="match status" value="1"/>
</dbReference>
<feature type="signal peptide" evidence="2">
    <location>
        <begin position="1"/>
        <end position="21"/>
    </location>
</feature>
<organism evidence="5 6">
    <name type="scientific">Oryza meyeriana var. granulata</name>
    <dbReference type="NCBI Taxonomy" id="110450"/>
    <lineage>
        <taxon>Eukaryota</taxon>
        <taxon>Viridiplantae</taxon>
        <taxon>Streptophyta</taxon>
        <taxon>Embryophyta</taxon>
        <taxon>Tracheophyta</taxon>
        <taxon>Spermatophyta</taxon>
        <taxon>Magnoliopsida</taxon>
        <taxon>Liliopsida</taxon>
        <taxon>Poales</taxon>
        <taxon>Poaceae</taxon>
        <taxon>BOP clade</taxon>
        <taxon>Oryzoideae</taxon>
        <taxon>Oryzeae</taxon>
        <taxon>Oryzinae</taxon>
        <taxon>Oryza</taxon>
        <taxon>Oryza meyeriana</taxon>
    </lineage>
</organism>
<proteinExistence type="predicted"/>
<dbReference type="EMBL" id="SPHZ02000005">
    <property type="protein sequence ID" value="KAF0918699.1"/>
    <property type="molecule type" value="Genomic_DNA"/>
</dbReference>
<evidence type="ECO:0000259" key="3">
    <source>
        <dbReference type="Pfam" id="PF01764"/>
    </source>
</evidence>
<feature type="region of interest" description="Disordered" evidence="1">
    <location>
        <begin position="29"/>
        <end position="48"/>
    </location>
</feature>
<accession>A0A6G1E1P7</accession>
<evidence type="ECO:0000313" key="5">
    <source>
        <dbReference type="EMBL" id="KAF0918699.1"/>
    </source>
</evidence>
<feature type="chain" id="PRO_5026235954" description="Fungal lipase-like domain-containing protein" evidence="2">
    <location>
        <begin position="22"/>
        <end position="543"/>
    </location>
</feature>
<sequence>MGTATMATAVGAAMVLYFVLSRRLAQEDPAAGGVGGGGGKRRRGRAVRRPAQPPATWIEAVGTLAETLRFTYSETLGKWPIGDLAFGIKYLMRRQGNLHVTSVYAGSNCIELKGPEIMEELIVLRRLIDLCFLFSKKPFPVFLELAGFSQEDVLIEEPKAGVVGHSLGGGTAALLTYILREHQDFSSTTCVAFAPASCMTWELAESGKHFVLTIVNGADLVPTVSTSSIDDFLSEVTASSWLNDLRDQIQQTRFLNVVYRSATALGTRLQSFSGARDRVAGAGALLRPVSSKTQVVMKQAQNVAQAVARSRSAFSSWSCMSACRRGVGVVAASTKEEITAETHGTSTANSESYVIEQRGTKIMEDLQYTADSVSVHEETEEEALLSEHEASREHPEEEITEGEMWFEFEKDLDRQAEVEARTRQEEAAAAKEIMEEETAVLKNVEDMQSFSSDSLERQQFYPPGRIMHMVAMPSADSCPDDPVATDECSVRIYETPRDLYSKIRLSNTMINDHYMPMYKKTMEILIEKFANNDDNFCINSTVE</sequence>
<dbReference type="GO" id="GO:0016042">
    <property type="term" value="P:lipid catabolic process"/>
    <property type="evidence" value="ECO:0007669"/>
    <property type="project" value="InterPro"/>
</dbReference>
<feature type="compositionally biased region" description="Basic residues" evidence="1">
    <location>
        <begin position="39"/>
        <end position="48"/>
    </location>
</feature>
<dbReference type="OrthoDB" id="438440at2759"/>
<comment type="caution">
    <text evidence="5">The sequence shown here is derived from an EMBL/GenBank/DDBJ whole genome shotgun (WGS) entry which is preliminary data.</text>
</comment>
<feature type="domain" description="Mono-/di-acylglycerol lipase N-terminal" evidence="4">
    <location>
        <begin position="47"/>
        <end position="119"/>
    </location>
</feature>
<dbReference type="InterPro" id="IPR029058">
    <property type="entry name" value="AB_hydrolase_fold"/>
</dbReference>
<dbReference type="PANTHER" id="PTHR46023">
    <property type="entry name" value="LIPASE CLASS 3 PROTEIN-LIKE"/>
    <property type="match status" value="1"/>
</dbReference>